<dbReference type="Proteomes" id="UP001189122">
    <property type="component" value="Unassembled WGS sequence"/>
</dbReference>
<evidence type="ECO:0000313" key="2">
    <source>
        <dbReference type="Proteomes" id="UP001189122"/>
    </source>
</evidence>
<gene>
    <name evidence="1" type="ORF">SI7747_UN021430</name>
</gene>
<protein>
    <submittedName>
        <fullName evidence="1">Uncharacterized protein</fullName>
    </submittedName>
</protein>
<sequence>MLWEGLALAFSGARVAQPDGDVLLNLPDIKLLGDGDPNHQIETAGSPLEELVVDRLQEEGGLPYSSHVIDLDDSHFIVLQELVDLQQHLLLIHHRE</sequence>
<proteinExistence type="predicted"/>
<name>A0ABN7ECM2_SPIIN</name>
<comment type="caution">
    <text evidence="1">The sequence shown here is derived from an EMBL/GenBank/DDBJ whole genome shotgun (WGS) entry which is preliminary data.</text>
</comment>
<organism evidence="1 2">
    <name type="scientific">Spirodela intermedia</name>
    <name type="common">Intermediate duckweed</name>
    <dbReference type="NCBI Taxonomy" id="51605"/>
    <lineage>
        <taxon>Eukaryota</taxon>
        <taxon>Viridiplantae</taxon>
        <taxon>Streptophyta</taxon>
        <taxon>Embryophyta</taxon>
        <taxon>Tracheophyta</taxon>
        <taxon>Spermatophyta</taxon>
        <taxon>Magnoliopsida</taxon>
        <taxon>Liliopsida</taxon>
        <taxon>Araceae</taxon>
        <taxon>Lemnoideae</taxon>
        <taxon>Spirodela</taxon>
    </lineage>
</organism>
<evidence type="ECO:0000313" key="1">
    <source>
        <dbReference type="EMBL" id="CAA6675088.1"/>
    </source>
</evidence>
<dbReference type="EMBL" id="CACRZD030000216">
    <property type="protein sequence ID" value="CAA6675088.1"/>
    <property type="molecule type" value="Genomic_DNA"/>
</dbReference>
<reference evidence="2" key="1">
    <citation type="journal article" date="2020" name="Sci. Rep.">
        <title>Chromosome-scale genome assembly for the duckweed Spirodela intermedia, integrating cytogenetic maps, PacBio and Oxford Nanopore libraries.</title>
        <authorList>
            <person name="Hoang P.T.N."/>
            <person name="Fiebig A."/>
            <person name="Novak P."/>
            <person name="Macas J."/>
            <person name="Cao H.X."/>
            <person name="Stepanenko A."/>
            <person name="Chen G."/>
            <person name="Borisjuk N."/>
            <person name="Scholz U."/>
            <person name="Schubert I."/>
        </authorList>
    </citation>
    <scope>NUCLEOTIDE SEQUENCE [LARGE SCALE GENOMIC DNA]</scope>
</reference>
<accession>A0ABN7ECM2</accession>
<keyword evidence="2" id="KW-1185">Reference proteome</keyword>